<sequence>MMFITLSFRLKCLVFGSFSNVSSPLGQIRSITIPILLYVTVSLSFGMSCATPVQYNNTTK</sequence>
<dbReference type="AlphaFoldDB" id="A0A0A9CVR7"/>
<reference evidence="1" key="1">
    <citation type="submission" date="2014-09" db="EMBL/GenBank/DDBJ databases">
        <authorList>
            <person name="Magalhaes I.L.F."/>
            <person name="Oliveira U."/>
            <person name="Santos F.R."/>
            <person name="Vidigal T.H.D.A."/>
            <person name="Brescovit A.D."/>
            <person name="Santos A.J."/>
        </authorList>
    </citation>
    <scope>NUCLEOTIDE SEQUENCE</scope>
    <source>
        <tissue evidence="1">Shoot tissue taken approximately 20 cm above the soil surface</tissue>
    </source>
</reference>
<evidence type="ECO:0000313" key="1">
    <source>
        <dbReference type="EMBL" id="JAD80444.1"/>
    </source>
</evidence>
<organism evidence="1">
    <name type="scientific">Arundo donax</name>
    <name type="common">Giant reed</name>
    <name type="synonym">Donax arundinaceus</name>
    <dbReference type="NCBI Taxonomy" id="35708"/>
    <lineage>
        <taxon>Eukaryota</taxon>
        <taxon>Viridiplantae</taxon>
        <taxon>Streptophyta</taxon>
        <taxon>Embryophyta</taxon>
        <taxon>Tracheophyta</taxon>
        <taxon>Spermatophyta</taxon>
        <taxon>Magnoliopsida</taxon>
        <taxon>Liliopsida</taxon>
        <taxon>Poales</taxon>
        <taxon>Poaceae</taxon>
        <taxon>PACMAD clade</taxon>
        <taxon>Arundinoideae</taxon>
        <taxon>Arundineae</taxon>
        <taxon>Arundo</taxon>
    </lineage>
</organism>
<accession>A0A0A9CVR7</accession>
<reference evidence="1" key="2">
    <citation type="journal article" date="2015" name="Data Brief">
        <title>Shoot transcriptome of the giant reed, Arundo donax.</title>
        <authorList>
            <person name="Barrero R.A."/>
            <person name="Guerrero F.D."/>
            <person name="Moolhuijzen P."/>
            <person name="Goolsby J.A."/>
            <person name="Tidwell J."/>
            <person name="Bellgard S.E."/>
            <person name="Bellgard M.I."/>
        </authorList>
    </citation>
    <scope>NUCLEOTIDE SEQUENCE</scope>
    <source>
        <tissue evidence="1">Shoot tissue taken approximately 20 cm above the soil surface</tissue>
    </source>
</reference>
<protein>
    <submittedName>
        <fullName evidence="1">Uncharacterized protein</fullName>
    </submittedName>
</protein>
<name>A0A0A9CVR7_ARUDO</name>
<proteinExistence type="predicted"/>
<dbReference type="EMBL" id="GBRH01217451">
    <property type="protein sequence ID" value="JAD80444.1"/>
    <property type="molecule type" value="Transcribed_RNA"/>
</dbReference>